<sequence>MDDNESSLDPYSGPITADGVAFEELQTAITKLIYAELMLEYSNATRSSFDWARANYKSSLNIALDNANRLYKVANTDIDKEIAQEYIALINTKLDELQKLDDLQSGGSRRRRIKSARKKSKRHKKTHRRKH</sequence>
<feature type="compositionally biased region" description="Basic residues" evidence="1">
    <location>
        <begin position="108"/>
        <end position="131"/>
    </location>
</feature>
<evidence type="ECO:0000313" key="2">
    <source>
        <dbReference type="EMBL" id="QHT01613.1"/>
    </source>
</evidence>
<dbReference type="AlphaFoldDB" id="A0A6C0CB95"/>
<evidence type="ECO:0000256" key="1">
    <source>
        <dbReference type="SAM" id="MobiDB-lite"/>
    </source>
</evidence>
<protein>
    <submittedName>
        <fullName evidence="2">Uncharacterized protein</fullName>
    </submittedName>
</protein>
<name>A0A6C0CB95_9ZZZZ</name>
<proteinExistence type="predicted"/>
<feature type="region of interest" description="Disordered" evidence="1">
    <location>
        <begin position="101"/>
        <end position="131"/>
    </location>
</feature>
<dbReference type="EMBL" id="MN739379">
    <property type="protein sequence ID" value="QHT01613.1"/>
    <property type="molecule type" value="Genomic_DNA"/>
</dbReference>
<accession>A0A6C0CB95</accession>
<organism evidence="2">
    <name type="scientific">viral metagenome</name>
    <dbReference type="NCBI Taxonomy" id="1070528"/>
    <lineage>
        <taxon>unclassified sequences</taxon>
        <taxon>metagenomes</taxon>
        <taxon>organismal metagenomes</taxon>
    </lineage>
</organism>
<reference evidence="2" key="1">
    <citation type="journal article" date="2020" name="Nature">
        <title>Giant virus diversity and host interactions through global metagenomics.</title>
        <authorList>
            <person name="Schulz F."/>
            <person name="Roux S."/>
            <person name="Paez-Espino D."/>
            <person name="Jungbluth S."/>
            <person name="Walsh D.A."/>
            <person name="Denef V.J."/>
            <person name="McMahon K.D."/>
            <person name="Konstantinidis K.T."/>
            <person name="Eloe-Fadrosh E.A."/>
            <person name="Kyrpides N.C."/>
            <person name="Woyke T."/>
        </authorList>
    </citation>
    <scope>NUCLEOTIDE SEQUENCE</scope>
    <source>
        <strain evidence="2">GVMAG-M-3300020523-10</strain>
    </source>
</reference>